<feature type="transmembrane region" description="Helical" evidence="1">
    <location>
        <begin position="44"/>
        <end position="62"/>
    </location>
</feature>
<keyword evidence="1" id="KW-1133">Transmembrane helix</keyword>
<sequence length="171" mass="19634">MNYFNLGIAVGFFASSLLVLFRNRLSKKQQDCYDERQVIVRGKGYQYAFFTTMGLLMLYAAFAEPIEKYLEAGIIPLAILLFSGLILMGYCLFHDAFWGLSNKHNKRIAVIVWALFSVLNVFNTVENISPDKIWIAGRLSSRFMLPLLLSIFFAIALILMLLKNRMKNDEE</sequence>
<evidence type="ECO:0000313" key="2">
    <source>
        <dbReference type="EMBL" id="MBB6041699.1"/>
    </source>
</evidence>
<feature type="transmembrane region" description="Helical" evidence="1">
    <location>
        <begin position="105"/>
        <end position="123"/>
    </location>
</feature>
<gene>
    <name evidence="2" type="ORF">HNQ46_001689</name>
</gene>
<protein>
    <submittedName>
        <fullName evidence="2">Uncharacterized protein</fullName>
    </submittedName>
</protein>
<name>A0A7W9SGE7_9FIRM</name>
<evidence type="ECO:0000256" key="1">
    <source>
        <dbReference type="SAM" id="Phobius"/>
    </source>
</evidence>
<evidence type="ECO:0000313" key="3">
    <source>
        <dbReference type="Proteomes" id="UP000522163"/>
    </source>
</evidence>
<feature type="transmembrane region" description="Helical" evidence="1">
    <location>
        <begin position="143"/>
        <end position="162"/>
    </location>
</feature>
<keyword evidence="1" id="KW-0812">Transmembrane</keyword>
<dbReference type="GeneID" id="85015224"/>
<feature type="transmembrane region" description="Helical" evidence="1">
    <location>
        <begin position="74"/>
        <end position="93"/>
    </location>
</feature>
<dbReference type="EMBL" id="JACHHH010000008">
    <property type="protein sequence ID" value="MBB6041699.1"/>
    <property type="molecule type" value="Genomic_DNA"/>
</dbReference>
<comment type="caution">
    <text evidence="2">The sequence shown here is derived from an EMBL/GenBank/DDBJ whole genome shotgun (WGS) entry which is preliminary data.</text>
</comment>
<accession>A0A7W9SGE7</accession>
<dbReference type="AlphaFoldDB" id="A0A7W9SGE7"/>
<organism evidence="2 3">
    <name type="scientific">Oribacterium sinus</name>
    <dbReference type="NCBI Taxonomy" id="237576"/>
    <lineage>
        <taxon>Bacteria</taxon>
        <taxon>Bacillati</taxon>
        <taxon>Bacillota</taxon>
        <taxon>Clostridia</taxon>
        <taxon>Lachnospirales</taxon>
        <taxon>Lachnospiraceae</taxon>
        <taxon>Oribacterium</taxon>
    </lineage>
</organism>
<dbReference type="Proteomes" id="UP000522163">
    <property type="component" value="Unassembled WGS sequence"/>
</dbReference>
<feature type="transmembrane region" description="Helical" evidence="1">
    <location>
        <begin position="6"/>
        <end position="23"/>
    </location>
</feature>
<dbReference type="RefSeq" id="WP_243155887.1">
    <property type="nucleotide sequence ID" value="NZ_CAUQIH010000044.1"/>
</dbReference>
<reference evidence="2 3" key="1">
    <citation type="submission" date="2020-08" db="EMBL/GenBank/DDBJ databases">
        <title>Genomic Encyclopedia of Type Strains, Phase IV (KMG-IV): sequencing the most valuable type-strain genomes for metagenomic binning, comparative biology and taxonomic classification.</title>
        <authorList>
            <person name="Goeker M."/>
        </authorList>
    </citation>
    <scope>NUCLEOTIDE SEQUENCE [LARGE SCALE GENOMIC DNA]</scope>
    <source>
        <strain evidence="2 3">DSM 17245</strain>
    </source>
</reference>
<proteinExistence type="predicted"/>
<keyword evidence="1" id="KW-0472">Membrane</keyword>